<dbReference type="InterPro" id="IPR001810">
    <property type="entry name" value="F-box_dom"/>
</dbReference>
<dbReference type="Proteomes" id="UP000265703">
    <property type="component" value="Unassembled WGS sequence"/>
</dbReference>
<comment type="caution">
    <text evidence="2">The sequence shown here is derived from an EMBL/GenBank/DDBJ whole genome shotgun (WGS) entry which is preliminary data.</text>
</comment>
<gene>
    <name evidence="2" type="ORF">C1645_781276</name>
</gene>
<dbReference type="SUPFAM" id="SSF81383">
    <property type="entry name" value="F-box domain"/>
    <property type="match status" value="1"/>
</dbReference>
<name>A0A397SI72_9GLOM</name>
<dbReference type="Gene3D" id="1.20.1280.50">
    <property type="match status" value="1"/>
</dbReference>
<dbReference type="AlphaFoldDB" id="A0A397SI72"/>
<organism evidence="2 3">
    <name type="scientific">Glomus cerebriforme</name>
    <dbReference type="NCBI Taxonomy" id="658196"/>
    <lineage>
        <taxon>Eukaryota</taxon>
        <taxon>Fungi</taxon>
        <taxon>Fungi incertae sedis</taxon>
        <taxon>Mucoromycota</taxon>
        <taxon>Glomeromycotina</taxon>
        <taxon>Glomeromycetes</taxon>
        <taxon>Glomerales</taxon>
        <taxon>Glomeraceae</taxon>
        <taxon>Glomus</taxon>
    </lineage>
</organism>
<protein>
    <recommendedName>
        <fullName evidence="1">F-box domain-containing protein</fullName>
    </recommendedName>
</protein>
<reference evidence="2 3" key="1">
    <citation type="submission" date="2018-06" db="EMBL/GenBank/DDBJ databases">
        <title>Comparative genomics reveals the genomic features of Rhizophagus irregularis, R. cerebriforme, R. diaphanum and Gigaspora rosea, and their symbiotic lifestyle signature.</title>
        <authorList>
            <person name="Morin E."/>
            <person name="San Clemente H."/>
            <person name="Chen E.C.H."/>
            <person name="De La Providencia I."/>
            <person name="Hainaut M."/>
            <person name="Kuo A."/>
            <person name="Kohler A."/>
            <person name="Murat C."/>
            <person name="Tang N."/>
            <person name="Roy S."/>
            <person name="Loubradou J."/>
            <person name="Henrissat B."/>
            <person name="Grigoriev I.V."/>
            <person name="Corradi N."/>
            <person name="Roux C."/>
            <person name="Martin F.M."/>
        </authorList>
    </citation>
    <scope>NUCLEOTIDE SEQUENCE [LARGE SCALE GENOMIC DNA]</scope>
    <source>
        <strain evidence="2 3">DAOM 227022</strain>
    </source>
</reference>
<dbReference type="CDD" id="cd09917">
    <property type="entry name" value="F-box_SF"/>
    <property type="match status" value="1"/>
</dbReference>
<sequence>MSSRFKILTGLKVKKRSWIPKIKRRKGNNEKNEPTLNIISSTEQTEQIEQEEISHKENQVQLYSIKAPVSIINLPTEIYLQIFSYLLFTDLYTLSSVSKFFRDLLWSKSEFTQSIWKNCRLVHYPEYPKLPPPDGMCEQQYIWITLATKTCQFCNEPYEKTSFDKWLVKINCCDHCMSTDEYIIEEISVKRSLAFPYHLKGCIPHTEYLGYLNDNIGNRNCHKYYFIQNVEKIENEYNSLPEGQRKGWIENKSKELKIYSDKIKDYQVQDRNHYWSQFAVSKPEKDDDIIIDVEVDVDEEEADIDQNYDQDFNINLNYNSLLNQGYLQSYNPGYTIGNFNGFNHVYNSNYFDYDNNLDDYDDEEDEILS</sequence>
<dbReference type="SMART" id="SM00256">
    <property type="entry name" value="FBOX"/>
    <property type="match status" value="1"/>
</dbReference>
<keyword evidence="3" id="KW-1185">Reference proteome</keyword>
<evidence type="ECO:0000313" key="2">
    <source>
        <dbReference type="EMBL" id="RIA85738.1"/>
    </source>
</evidence>
<dbReference type="OrthoDB" id="2322499at2759"/>
<evidence type="ECO:0000313" key="3">
    <source>
        <dbReference type="Proteomes" id="UP000265703"/>
    </source>
</evidence>
<dbReference type="InterPro" id="IPR036047">
    <property type="entry name" value="F-box-like_dom_sf"/>
</dbReference>
<dbReference type="Pfam" id="PF12937">
    <property type="entry name" value="F-box-like"/>
    <property type="match status" value="1"/>
</dbReference>
<proteinExistence type="predicted"/>
<dbReference type="EMBL" id="QKYT01000408">
    <property type="protein sequence ID" value="RIA85738.1"/>
    <property type="molecule type" value="Genomic_DNA"/>
</dbReference>
<feature type="domain" description="F-box" evidence="1">
    <location>
        <begin position="68"/>
        <end position="119"/>
    </location>
</feature>
<dbReference type="PROSITE" id="PS50181">
    <property type="entry name" value="FBOX"/>
    <property type="match status" value="1"/>
</dbReference>
<evidence type="ECO:0000259" key="1">
    <source>
        <dbReference type="PROSITE" id="PS50181"/>
    </source>
</evidence>
<accession>A0A397SI72</accession>